<organism evidence="2 3">
    <name type="scientific">Ilyodon furcidens</name>
    <name type="common">goldbreast splitfin</name>
    <dbReference type="NCBI Taxonomy" id="33524"/>
    <lineage>
        <taxon>Eukaryota</taxon>
        <taxon>Metazoa</taxon>
        <taxon>Chordata</taxon>
        <taxon>Craniata</taxon>
        <taxon>Vertebrata</taxon>
        <taxon>Euteleostomi</taxon>
        <taxon>Actinopterygii</taxon>
        <taxon>Neopterygii</taxon>
        <taxon>Teleostei</taxon>
        <taxon>Neoteleostei</taxon>
        <taxon>Acanthomorphata</taxon>
        <taxon>Ovalentaria</taxon>
        <taxon>Atherinomorphae</taxon>
        <taxon>Cyprinodontiformes</taxon>
        <taxon>Goodeidae</taxon>
        <taxon>Ilyodon</taxon>
    </lineage>
</organism>
<reference evidence="2 3" key="1">
    <citation type="submission" date="2021-06" db="EMBL/GenBank/DDBJ databases">
        <authorList>
            <person name="Palmer J.M."/>
        </authorList>
    </citation>
    <scope>NUCLEOTIDE SEQUENCE [LARGE SCALE GENOMIC DNA]</scope>
    <source>
        <strain evidence="3">if_2019</strain>
        <tissue evidence="2">Muscle</tissue>
    </source>
</reference>
<dbReference type="Proteomes" id="UP001482620">
    <property type="component" value="Unassembled WGS sequence"/>
</dbReference>
<accession>A0ABV0TDP8</accession>
<keyword evidence="3" id="KW-1185">Reference proteome</keyword>
<feature type="compositionally biased region" description="Polar residues" evidence="1">
    <location>
        <begin position="9"/>
        <end position="24"/>
    </location>
</feature>
<name>A0ABV0TDP8_9TELE</name>
<feature type="region of interest" description="Disordered" evidence="1">
    <location>
        <begin position="1"/>
        <end position="24"/>
    </location>
</feature>
<protein>
    <submittedName>
        <fullName evidence="2">Uncharacterized protein</fullName>
    </submittedName>
</protein>
<dbReference type="EMBL" id="JAHRIQ010029191">
    <property type="protein sequence ID" value="MEQ2230911.1"/>
    <property type="molecule type" value="Genomic_DNA"/>
</dbReference>
<proteinExistence type="predicted"/>
<evidence type="ECO:0000313" key="2">
    <source>
        <dbReference type="EMBL" id="MEQ2230911.1"/>
    </source>
</evidence>
<gene>
    <name evidence="2" type="ORF">ILYODFUR_034094</name>
</gene>
<evidence type="ECO:0000256" key="1">
    <source>
        <dbReference type="SAM" id="MobiDB-lite"/>
    </source>
</evidence>
<sequence>MVRLKPSEASESLTEGLTHQPSSYQKSSAVVRSVWADQPALLQQLICKLLVETGKVSPAVESVAATDTSECRRLVKSCNYVRKLLQPSEHPPTYKQETTPRRGSRVLLHLLTPLNLLTSSAEGLEEPEEE</sequence>
<evidence type="ECO:0000313" key="3">
    <source>
        <dbReference type="Proteomes" id="UP001482620"/>
    </source>
</evidence>
<comment type="caution">
    <text evidence="2">The sequence shown here is derived from an EMBL/GenBank/DDBJ whole genome shotgun (WGS) entry which is preliminary data.</text>
</comment>